<comment type="caution">
    <text evidence="1">The sequence shown here is derived from an EMBL/GenBank/DDBJ whole genome shotgun (WGS) entry which is preliminary data.</text>
</comment>
<protein>
    <submittedName>
        <fullName evidence="1">Uncharacterized protein</fullName>
    </submittedName>
</protein>
<sequence length="49" mass="5434">MAHGDILVKIGVSTPALAWQDDDEYVHRDARQTHRWSIGAMPHLRGAPG</sequence>
<name>A0ABS5YA23_9GAMM</name>
<keyword evidence="2" id="KW-1185">Reference proteome</keyword>
<evidence type="ECO:0000313" key="2">
    <source>
        <dbReference type="Proteomes" id="UP000811282"/>
    </source>
</evidence>
<dbReference type="RefSeq" id="WP_215668164.1">
    <property type="nucleotide sequence ID" value="NZ_JAFJYC010000001.1"/>
</dbReference>
<dbReference type="Proteomes" id="UP000811282">
    <property type="component" value="Unassembled WGS sequence"/>
</dbReference>
<proteinExistence type="predicted"/>
<organism evidence="1 2">
    <name type="scientific">Candidatus Sodalis endolongispinus</name>
    <dbReference type="NCBI Taxonomy" id="2812662"/>
    <lineage>
        <taxon>Bacteria</taxon>
        <taxon>Pseudomonadati</taxon>
        <taxon>Pseudomonadota</taxon>
        <taxon>Gammaproteobacteria</taxon>
        <taxon>Enterobacterales</taxon>
        <taxon>Bruguierivoracaceae</taxon>
        <taxon>Sodalis</taxon>
    </lineage>
</organism>
<gene>
    <name evidence="1" type="ORF">JZM24_00115</name>
</gene>
<dbReference type="EMBL" id="JAFJYC010000001">
    <property type="protein sequence ID" value="MBT9430976.1"/>
    <property type="molecule type" value="Genomic_DNA"/>
</dbReference>
<evidence type="ECO:0000313" key="1">
    <source>
        <dbReference type="EMBL" id="MBT9430976.1"/>
    </source>
</evidence>
<accession>A0ABS5YA23</accession>
<reference evidence="1 2" key="1">
    <citation type="journal article" date="2021" name="Genome Biol. Evol.">
        <title>The evolution of interdependence in a four-way mealybug symbiosis.</title>
        <authorList>
            <person name="Garber A.I."/>
            <person name="Kupper M."/>
            <person name="Laetsch D.R."/>
            <person name="Weldon S.R."/>
            <person name="Ladinsky M.S."/>
            <person name="Bjorkman P.J."/>
            <person name="McCutcheon J.P."/>
        </authorList>
    </citation>
    <scope>NUCLEOTIDE SEQUENCE [LARGE SCALE GENOMIC DNA]</scope>
    <source>
        <strain evidence="1">SOD</strain>
    </source>
</reference>